<evidence type="ECO:0000313" key="2">
    <source>
        <dbReference type="Proteomes" id="UP000015105"/>
    </source>
</evidence>
<reference evidence="2" key="2">
    <citation type="journal article" date="2017" name="Nat. Plants">
        <title>The Aegilops tauschii genome reveals multiple impacts of transposons.</title>
        <authorList>
            <person name="Zhao G."/>
            <person name="Zou C."/>
            <person name="Li K."/>
            <person name="Wang K."/>
            <person name="Li T."/>
            <person name="Gao L."/>
            <person name="Zhang X."/>
            <person name="Wang H."/>
            <person name="Yang Z."/>
            <person name="Liu X."/>
            <person name="Jiang W."/>
            <person name="Mao L."/>
            <person name="Kong X."/>
            <person name="Jiao Y."/>
            <person name="Jia J."/>
        </authorList>
    </citation>
    <scope>NUCLEOTIDE SEQUENCE [LARGE SCALE GENOMIC DNA]</scope>
    <source>
        <strain evidence="2">cv. AL8/78</strain>
    </source>
</reference>
<accession>A0A453FSU5</accession>
<reference evidence="1" key="3">
    <citation type="journal article" date="2017" name="Nature">
        <title>Genome sequence of the progenitor of the wheat D genome Aegilops tauschii.</title>
        <authorList>
            <person name="Luo M.C."/>
            <person name="Gu Y.Q."/>
            <person name="Puiu D."/>
            <person name="Wang H."/>
            <person name="Twardziok S.O."/>
            <person name="Deal K.R."/>
            <person name="Huo N."/>
            <person name="Zhu T."/>
            <person name="Wang L."/>
            <person name="Wang Y."/>
            <person name="McGuire P.E."/>
            <person name="Liu S."/>
            <person name="Long H."/>
            <person name="Ramasamy R.K."/>
            <person name="Rodriguez J.C."/>
            <person name="Van S.L."/>
            <person name="Yuan L."/>
            <person name="Wang Z."/>
            <person name="Xia Z."/>
            <person name="Xiao L."/>
            <person name="Anderson O.D."/>
            <person name="Ouyang S."/>
            <person name="Liang Y."/>
            <person name="Zimin A.V."/>
            <person name="Pertea G."/>
            <person name="Qi P."/>
            <person name="Bennetzen J.L."/>
            <person name="Dai X."/>
            <person name="Dawson M.W."/>
            <person name="Muller H.G."/>
            <person name="Kugler K."/>
            <person name="Rivarola-Duarte L."/>
            <person name="Spannagl M."/>
            <person name="Mayer K.F.X."/>
            <person name="Lu F.H."/>
            <person name="Bevan M.W."/>
            <person name="Leroy P."/>
            <person name="Li P."/>
            <person name="You F.M."/>
            <person name="Sun Q."/>
            <person name="Liu Z."/>
            <person name="Lyons E."/>
            <person name="Wicker T."/>
            <person name="Salzberg S.L."/>
            <person name="Devos K.M."/>
            <person name="Dvorak J."/>
        </authorList>
    </citation>
    <scope>NUCLEOTIDE SEQUENCE [LARGE SCALE GENOMIC DNA]</scope>
    <source>
        <strain evidence="1">cv. AL8/78</strain>
    </source>
</reference>
<organism evidence="1 2">
    <name type="scientific">Aegilops tauschii subsp. strangulata</name>
    <name type="common">Goatgrass</name>
    <dbReference type="NCBI Taxonomy" id="200361"/>
    <lineage>
        <taxon>Eukaryota</taxon>
        <taxon>Viridiplantae</taxon>
        <taxon>Streptophyta</taxon>
        <taxon>Embryophyta</taxon>
        <taxon>Tracheophyta</taxon>
        <taxon>Spermatophyta</taxon>
        <taxon>Magnoliopsida</taxon>
        <taxon>Liliopsida</taxon>
        <taxon>Poales</taxon>
        <taxon>Poaceae</taxon>
        <taxon>BOP clade</taxon>
        <taxon>Pooideae</taxon>
        <taxon>Triticodae</taxon>
        <taxon>Triticeae</taxon>
        <taxon>Triticinae</taxon>
        <taxon>Aegilops</taxon>
    </lineage>
</organism>
<reference evidence="1" key="5">
    <citation type="journal article" date="2021" name="G3 (Bethesda)">
        <title>Aegilops tauschii genome assembly Aet v5.0 features greater sequence contiguity and improved annotation.</title>
        <authorList>
            <person name="Wang L."/>
            <person name="Zhu T."/>
            <person name="Rodriguez J.C."/>
            <person name="Deal K.R."/>
            <person name="Dubcovsky J."/>
            <person name="McGuire P.E."/>
            <person name="Lux T."/>
            <person name="Spannagl M."/>
            <person name="Mayer K.F.X."/>
            <person name="Baldrich P."/>
            <person name="Meyers B.C."/>
            <person name="Huo N."/>
            <person name="Gu Y.Q."/>
            <person name="Zhou H."/>
            <person name="Devos K.M."/>
            <person name="Bennetzen J.L."/>
            <person name="Unver T."/>
            <person name="Budak H."/>
            <person name="Gulick P.J."/>
            <person name="Galiba G."/>
            <person name="Kalapos B."/>
            <person name="Nelson D.R."/>
            <person name="Li P."/>
            <person name="You F.M."/>
            <person name="Luo M.C."/>
            <person name="Dvorak J."/>
        </authorList>
    </citation>
    <scope>NUCLEOTIDE SEQUENCE [LARGE SCALE GENOMIC DNA]</scope>
    <source>
        <strain evidence="1">cv. AL8/78</strain>
    </source>
</reference>
<dbReference type="Proteomes" id="UP000015105">
    <property type="component" value="Chromosome 3D"/>
</dbReference>
<dbReference type="EnsemblPlants" id="AET3Gv20769700.2">
    <property type="protein sequence ID" value="AET3Gv20769700.2"/>
    <property type="gene ID" value="AET3Gv20769700"/>
</dbReference>
<evidence type="ECO:0000313" key="1">
    <source>
        <dbReference type="EnsemblPlants" id="AET3Gv20769700.2"/>
    </source>
</evidence>
<keyword evidence="2" id="KW-1185">Reference proteome</keyword>
<name>A0A453FSU5_AEGTS</name>
<reference evidence="2" key="1">
    <citation type="journal article" date="2014" name="Science">
        <title>Ancient hybridizations among the ancestral genomes of bread wheat.</title>
        <authorList>
            <consortium name="International Wheat Genome Sequencing Consortium,"/>
            <person name="Marcussen T."/>
            <person name="Sandve S.R."/>
            <person name="Heier L."/>
            <person name="Spannagl M."/>
            <person name="Pfeifer M."/>
            <person name="Jakobsen K.S."/>
            <person name="Wulff B.B."/>
            <person name="Steuernagel B."/>
            <person name="Mayer K.F."/>
            <person name="Olsen O.A."/>
        </authorList>
    </citation>
    <scope>NUCLEOTIDE SEQUENCE [LARGE SCALE GENOMIC DNA]</scope>
    <source>
        <strain evidence="2">cv. AL8/78</strain>
    </source>
</reference>
<proteinExistence type="predicted"/>
<dbReference type="Gramene" id="AET3Gv20769700.2">
    <property type="protein sequence ID" value="AET3Gv20769700.2"/>
    <property type="gene ID" value="AET3Gv20769700"/>
</dbReference>
<protein>
    <submittedName>
        <fullName evidence="1">Uncharacterized protein</fullName>
    </submittedName>
</protein>
<reference evidence="1" key="4">
    <citation type="submission" date="2019-03" db="UniProtKB">
        <authorList>
            <consortium name="EnsemblPlants"/>
        </authorList>
    </citation>
    <scope>IDENTIFICATION</scope>
</reference>
<dbReference type="AlphaFoldDB" id="A0A453FSU5"/>
<sequence>MQATIRVRCRIGTMHATKWLQVHAKKKVASSKRTAVTGLTVFFFLGKKTERLPGEINKSINHCPAGRPVNLATRAGIFPRATSCLFSKMSHGVACLDITRRLSATATKQANMPAM</sequence>